<evidence type="ECO:0000313" key="3">
    <source>
        <dbReference type="WBParaSite" id="Hba_11486"/>
    </source>
</evidence>
<dbReference type="AlphaFoldDB" id="A0A1I7X200"/>
<keyword evidence="2" id="KW-1185">Reference proteome</keyword>
<dbReference type="WBParaSite" id="Hba_11486">
    <property type="protein sequence ID" value="Hba_11486"/>
    <property type="gene ID" value="Hba_11486"/>
</dbReference>
<feature type="chain" id="PRO_5009310969" evidence="1">
    <location>
        <begin position="20"/>
        <end position="175"/>
    </location>
</feature>
<evidence type="ECO:0000256" key="1">
    <source>
        <dbReference type="SAM" id="SignalP"/>
    </source>
</evidence>
<evidence type="ECO:0000313" key="2">
    <source>
        <dbReference type="Proteomes" id="UP000095283"/>
    </source>
</evidence>
<name>A0A1I7X200_HETBA</name>
<protein>
    <submittedName>
        <fullName evidence="3">Uncharacterized protein</fullName>
    </submittedName>
</protein>
<dbReference type="Proteomes" id="UP000095283">
    <property type="component" value="Unplaced"/>
</dbReference>
<feature type="signal peptide" evidence="1">
    <location>
        <begin position="1"/>
        <end position="19"/>
    </location>
</feature>
<keyword evidence="1" id="KW-0732">Signal</keyword>
<reference evidence="3" key="1">
    <citation type="submission" date="2016-11" db="UniProtKB">
        <authorList>
            <consortium name="WormBaseParasite"/>
        </authorList>
    </citation>
    <scope>IDENTIFICATION</scope>
</reference>
<organism evidence="2 3">
    <name type="scientific">Heterorhabditis bacteriophora</name>
    <name type="common">Entomopathogenic nematode worm</name>
    <dbReference type="NCBI Taxonomy" id="37862"/>
    <lineage>
        <taxon>Eukaryota</taxon>
        <taxon>Metazoa</taxon>
        <taxon>Ecdysozoa</taxon>
        <taxon>Nematoda</taxon>
        <taxon>Chromadorea</taxon>
        <taxon>Rhabditida</taxon>
        <taxon>Rhabditina</taxon>
        <taxon>Rhabditomorpha</taxon>
        <taxon>Strongyloidea</taxon>
        <taxon>Heterorhabditidae</taxon>
        <taxon>Heterorhabditis</taxon>
    </lineage>
</organism>
<accession>A0A1I7X200</accession>
<proteinExistence type="predicted"/>
<sequence length="175" mass="19746">MFVTNWLPLIFVIIVPTWSLRLKREDHIPWQVLVQMHRIFQAGNSRALDIEAFTKQAAIRQNQHNALLSSSGSVLSPMAAVAVAANRFNPPDIVSQEMARSDADREFLAKIQAQTRLMNNMELLTNRHALFGNDLHGGAIQMRDALLSSLIPPPIHPLLAQRMIQTRMHSKVIDL</sequence>